<feature type="compositionally biased region" description="Pro residues" evidence="1">
    <location>
        <begin position="191"/>
        <end position="200"/>
    </location>
</feature>
<feature type="compositionally biased region" description="Gly residues" evidence="1">
    <location>
        <begin position="132"/>
        <end position="145"/>
    </location>
</feature>
<accession>A0A328NQ92</accession>
<name>A0A328NQ92_9ACTN</name>
<evidence type="ECO:0000313" key="3">
    <source>
        <dbReference type="Proteomes" id="UP000249419"/>
    </source>
</evidence>
<dbReference type="AlphaFoldDB" id="A0A328NQ92"/>
<reference evidence="2 3" key="1">
    <citation type="submission" date="2018-03" db="EMBL/GenBank/DDBJ databases">
        <title>Defining the species Micromonospora saelicesensis and Micromonospora noduli under the framework of genomics.</title>
        <authorList>
            <person name="Riesco R."/>
            <person name="Trujillo M.E."/>
        </authorList>
    </citation>
    <scope>NUCLEOTIDE SEQUENCE [LARGE SCALE GENOMIC DNA]</scope>
    <source>
        <strain evidence="2 3">PSN13</strain>
    </source>
</reference>
<feature type="compositionally biased region" description="Basic and acidic residues" evidence="1">
    <location>
        <begin position="72"/>
        <end position="82"/>
    </location>
</feature>
<organism evidence="2 3">
    <name type="scientific">Micromonospora saelicesensis</name>
    <dbReference type="NCBI Taxonomy" id="285676"/>
    <lineage>
        <taxon>Bacteria</taxon>
        <taxon>Bacillati</taxon>
        <taxon>Actinomycetota</taxon>
        <taxon>Actinomycetes</taxon>
        <taxon>Micromonosporales</taxon>
        <taxon>Micromonosporaceae</taxon>
        <taxon>Micromonospora</taxon>
    </lineage>
</organism>
<protein>
    <submittedName>
        <fullName evidence="2">Uncharacterized protein</fullName>
    </submittedName>
</protein>
<comment type="caution">
    <text evidence="2">The sequence shown here is derived from an EMBL/GenBank/DDBJ whole genome shotgun (WGS) entry which is preliminary data.</text>
</comment>
<feature type="compositionally biased region" description="Pro residues" evidence="1">
    <location>
        <begin position="162"/>
        <end position="171"/>
    </location>
</feature>
<evidence type="ECO:0000256" key="1">
    <source>
        <dbReference type="SAM" id="MobiDB-lite"/>
    </source>
</evidence>
<evidence type="ECO:0000313" key="2">
    <source>
        <dbReference type="EMBL" id="RAO32457.1"/>
    </source>
</evidence>
<gene>
    <name evidence="2" type="ORF">PSN13_03842</name>
</gene>
<proteinExistence type="predicted"/>
<feature type="region of interest" description="Disordered" evidence="1">
    <location>
        <begin position="30"/>
        <end position="251"/>
    </location>
</feature>
<dbReference type="EMBL" id="PYAG01000017">
    <property type="protein sequence ID" value="RAO32457.1"/>
    <property type="molecule type" value="Genomic_DNA"/>
</dbReference>
<sequence length="251" mass="26632">MIVLDPGWGGLGAWGWACFLDRARSCEARGSVRRAAPWPGHSRPTLRPARRTDPRHARPGPCPRLVPPQTGPRRDNRADGHDPLGFNEVGASPASGHRDFQEPESITPPWAPCPDRRASRVGGLSDLSPVSGGRGHPGGGIGGRAGSLYLADHRNSPGHAAPAPPGTPARPPRLHPPNRRAPHDGRARQPPGTPGGPPRLHPPHGRAPQRPTGRRNDPPPAPVTPCPDADPLFAGHRAEPLELPPHALIPR</sequence>
<feature type="compositionally biased region" description="Pro residues" evidence="1">
    <location>
        <begin position="60"/>
        <end position="70"/>
    </location>
</feature>
<dbReference type="Proteomes" id="UP000249419">
    <property type="component" value="Unassembled WGS sequence"/>
</dbReference>